<evidence type="ECO:0000313" key="4">
    <source>
        <dbReference type="EMBL" id="GMS79219.1"/>
    </source>
</evidence>
<keyword evidence="3" id="KW-0732">Signal</keyword>
<proteinExistence type="predicted"/>
<feature type="chain" id="PRO_5043517867" evidence="3">
    <location>
        <begin position="21"/>
        <end position="211"/>
    </location>
</feature>
<evidence type="ECO:0000256" key="1">
    <source>
        <dbReference type="SAM" id="MobiDB-lite"/>
    </source>
</evidence>
<feature type="compositionally biased region" description="Pro residues" evidence="1">
    <location>
        <begin position="201"/>
        <end position="211"/>
    </location>
</feature>
<protein>
    <submittedName>
        <fullName evidence="4">Uncharacterized protein</fullName>
    </submittedName>
</protein>
<feature type="non-terminal residue" evidence="4">
    <location>
        <position position="1"/>
    </location>
</feature>
<keyword evidence="2" id="KW-0812">Transmembrane</keyword>
<keyword evidence="5" id="KW-1185">Reference proteome</keyword>
<evidence type="ECO:0000256" key="2">
    <source>
        <dbReference type="SAM" id="Phobius"/>
    </source>
</evidence>
<evidence type="ECO:0000313" key="5">
    <source>
        <dbReference type="Proteomes" id="UP001432027"/>
    </source>
</evidence>
<keyword evidence="2" id="KW-0472">Membrane</keyword>
<evidence type="ECO:0000256" key="3">
    <source>
        <dbReference type="SAM" id="SignalP"/>
    </source>
</evidence>
<comment type="caution">
    <text evidence="4">The sequence shown here is derived from an EMBL/GenBank/DDBJ whole genome shotgun (WGS) entry which is preliminary data.</text>
</comment>
<feature type="compositionally biased region" description="Basic and acidic residues" evidence="1">
    <location>
        <begin position="189"/>
        <end position="200"/>
    </location>
</feature>
<accession>A0AAV5S9H8</accession>
<dbReference type="AlphaFoldDB" id="A0AAV5S9H8"/>
<feature type="compositionally biased region" description="Basic and acidic residues" evidence="1">
    <location>
        <begin position="134"/>
        <end position="155"/>
    </location>
</feature>
<feature type="region of interest" description="Disordered" evidence="1">
    <location>
        <begin position="25"/>
        <end position="56"/>
    </location>
</feature>
<dbReference type="Proteomes" id="UP001432027">
    <property type="component" value="Unassembled WGS sequence"/>
</dbReference>
<feature type="region of interest" description="Disordered" evidence="1">
    <location>
        <begin position="128"/>
        <end position="211"/>
    </location>
</feature>
<sequence length="211" mass="23541">PMQLSLAVASAILLVAATSAQQHAQGTIRLQSEGDQRSSGSHAHHHAPPPPHDVAELPYCIADPNEHLHWTIVGGVITALLVSLIYVHQQYAAVQYQHALLVRIYRSRAKRDDEDLEAIRKELRGKRSSPRLSEYLDRKKKETASDDAKTARDLASKMTKKGCSIRRLRTAQEKREDDYANPANNDVLIDYKKSQEEPKSDPPPNLEPTSG</sequence>
<feature type="compositionally biased region" description="Basic residues" evidence="1">
    <location>
        <begin position="158"/>
        <end position="169"/>
    </location>
</feature>
<name>A0AAV5S9H8_9BILA</name>
<feature type="transmembrane region" description="Helical" evidence="2">
    <location>
        <begin position="67"/>
        <end position="87"/>
    </location>
</feature>
<organism evidence="4 5">
    <name type="scientific">Pristionchus entomophagus</name>
    <dbReference type="NCBI Taxonomy" id="358040"/>
    <lineage>
        <taxon>Eukaryota</taxon>
        <taxon>Metazoa</taxon>
        <taxon>Ecdysozoa</taxon>
        <taxon>Nematoda</taxon>
        <taxon>Chromadorea</taxon>
        <taxon>Rhabditida</taxon>
        <taxon>Rhabditina</taxon>
        <taxon>Diplogasteromorpha</taxon>
        <taxon>Diplogasteroidea</taxon>
        <taxon>Neodiplogasteridae</taxon>
        <taxon>Pristionchus</taxon>
    </lineage>
</organism>
<feature type="signal peptide" evidence="3">
    <location>
        <begin position="1"/>
        <end position="20"/>
    </location>
</feature>
<keyword evidence="2" id="KW-1133">Transmembrane helix</keyword>
<dbReference type="EMBL" id="BTSX01000001">
    <property type="protein sequence ID" value="GMS79219.1"/>
    <property type="molecule type" value="Genomic_DNA"/>
</dbReference>
<gene>
    <name evidence="4" type="ORF">PENTCL1PPCAC_1394</name>
</gene>
<reference evidence="4" key="1">
    <citation type="submission" date="2023-10" db="EMBL/GenBank/DDBJ databases">
        <title>Genome assembly of Pristionchus species.</title>
        <authorList>
            <person name="Yoshida K."/>
            <person name="Sommer R.J."/>
        </authorList>
    </citation>
    <scope>NUCLEOTIDE SEQUENCE</scope>
    <source>
        <strain evidence="4">RS0144</strain>
    </source>
</reference>